<proteinExistence type="predicted"/>
<dbReference type="RefSeq" id="WP_004948361.1">
    <property type="nucleotide sequence ID" value="NZ_KB849643.1"/>
</dbReference>
<name>A0ABN0JXR6_9GAMM</name>
<keyword evidence="1" id="KW-0472">Membrane</keyword>
<reference evidence="2 3" key="1">
    <citation type="submission" date="2013-02" db="EMBL/GenBank/DDBJ databases">
        <title>The Genome Sequence of Acinetobacter soli NIPH 2899.</title>
        <authorList>
            <consortium name="The Broad Institute Genome Sequencing Platform"/>
            <consortium name="The Broad Institute Genome Sequencing Center for Infectious Disease"/>
            <person name="Cerqueira G."/>
            <person name="Feldgarden M."/>
            <person name="Courvalin P."/>
            <person name="Perichon B."/>
            <person name="Grillot-Courvalin C."/>
            <person name="Clermont D."/>
            <person name="Rocha E."/>
            <person name="Yoon E.-J."/>
            <person name="Nemec A."/>
            <person name="Walker B."/>
            <person name="Young S.K."/>
            <person name="Zeng Q."/>
            <person name="Gargeya S."/>
            <person name="Fitzgerald M."/>
            <person name="Haas B."/>
            <person name="Abouelleil A."/>
            <person name="Alvarado L."/>
            <person name="Arachchi H.M."/>
            <person name="Berlin A.M."/>
            <person name="Chapman S.B."/>
            <person name="Dewar J."/>
            <person name="Goldberg J."/>
            <person name="Griggs A."/>
            <person name="Gujja S."/>
            <person name="Hansen M."/>
            <person name="Howarth C."/>
            <person name="Imamovic A."/>
            <person name="Larimer J."/>
            <person name="McCowan C."/>
            <person name="Murphy C."/>
            <person name="Neiman D."/>
            <person name="Pearson M."/>
            <person name="Priest M."/>
            <person name="Roberts A."/>
            <person name="Saif S."/>
            <person name="Shea T."/>
            <person name="Sisk P."/>
            <person name="Sykes S."/>
            <person name="Wortman J."/>
            <person name="Nusbaum C."/>
            <person name="Birren B."/>
        </authorList>
    </citation>
    <scope>NUCLEOTIDE SEQUENCE [LARGE SCALE GENOMIC DNA]</scope>
    <source>
        <strain evidence="2 3">NIPH 2899</strain>
    </source>
</reference>
<protein>
    <recommendedName>
        <fullName evidence="4">TMhelix containing protein</fullName>
    </recommendedName>
</protein>
<dbReference type="Proteomes" id="UP000018433">
    <property type="component" value="Unassembled WGS sequence"/>
</dbReference>
<keyword evidence="1" id="KW-0812">Transmembrane</keyword>
<gene>
    <name evidence="2" type="ORF">F950_02956</name>
</gene>
<feature type="transmembrane region" description="Helical" evidence="1">
    <location>
        <begin position="62"/>
        <end position="80"/>
    </location>
</feature>
<keyword evidence="3" id="KW-1185">Reference proteome</keyword>
<accession>A0ABN0JXR6</accession>
<comment type="caution">
    <text evidence="2">The sequence shown here is derived from an EMBL/GenBank/DDBJ whole genome shotgun (WGS) entry which is preliminary data.</text>
</comment>
<sequence length="81" mass="9744">MNRKQKKAKRLNAKAHTQKQAQIYMTPKEKQEIYEWKTAHNDLHNEFTEVFEESRFIQGFKVGTCIAYLVGIIWIFWHFLG</sequence>
<evidence type="ECO:0000313" key="2">
    <source>
        <dbReference type="EMBL" id="ENV60394.1"/>
    </source>
</evidence>
<evidence type="ECO:0000256" key="1">
    <source>
        <dbReference type="SAM" id="Phobius"/>
    </source>
</evidence>
<organism evidence="2 3">
    <name type="scientific">Acinetobacter soli NIPH 2899</name>
    <dbReference type="NCBI Taxonomy" id="1217677"/>
    <lineage>
        <taxon>Bacteria</taxon>
        <taxon>Pseudomonadati</taxon>
        <taxon>Pseudomonadota</taxon>
        <taxon>Gammaproteobacteria</taxon>
        <taxon>Moraxellales</taxon>
        <taxon>Moraxellaceae</taxon>
        <taxon>Acinetobacter</taxon>
    </lineage>
</organism>
<dbReference type="EMBL" id="APPV01000011">
    <property type="protein sequence ID" value="ENV60394.1"/>
    <property type="molecule type" value="Genomic_DNA"/>
</dbReference>
<keyword evidence="1" id="KW-1133">Transmembrane helix</keyword>
<evidence type="ECO:0008006" key="4">
    <source>
        <dbReference type="Google" id="ProtNLM"/>
    </source>
</evidence>
<evidence type="ECO:0000313" key="3">
    <source>
        <dbReference type="Proteomes" id="UP000018433"/>
    </source>
</evidence>